<protein>
    <submittedName>
        <fullName evidence="1">Uncharacterized protein</fullName>
    </submittedName>
</protein>
<name>A0ABS9WJ74_9ACTN</name>
<accession>A0ABS9WJ74</accession>
<reference evidence="1" key="1">
    <citation type="submission" date="2021-11" db="EMBL/GenBank/DDBJ databases">
        <title>A Novel Adlercreutzia Species, isolated from a Allomyrina dichotoma larva feces.</title>
        <authorList>
            <person name="Suh M.K."/>
        </authorList>
    </citation>
    <scope>NUCLEOTIDE SEQUENCE</scope>
    <source>
        <strain evidence="1">JBNU-10</strain>
    </source>
</reference>
<dbReference type="Proteomes" id="UP001430755">
    <property type="component" value="Unassembled WGS sequence"/>
</dbReference>
<dbReference type="EMBL" id="JAJMLW010000004">
    <property type="protein sequence ID" value="MCI2242825.1"/>
    <property type="molecule type" value="Genomic_DNA"/>
</dbReference>
<keyword evidence="2" id="KW-1185">Reference proteome</keyword>
<comment type="caution">
    <text evidence="1">The sequence shown here is derived from an EMBL/GenBank/DDBJ whole genome shotgun (WGS) entry which is preliminary data.</text>
</comment>
<sequence>MAISKRLIRQAIESLSEIDGILMDPANLVEDAFLLAFAFPHDNDYLAACASTRRALERLAAREVDASSLKYEFEGWESYHYQHRVGQGVKATCRIMYRRTPSGIEVKGFGHRRIPADFYERMAAATRRARQRPAR</sequence>
<evidence type="ECO:0000313" key="2">
    <source>
        <dbReference type="Proteomes" id="UP001430755"/>
    </source>
</evidence>
<organism evidence="1 2">
    <name type="scientific">Adlercreutzia faecimuris</name>
    <dbReference type="NCBI Taxonomy" id="2897341"/>
    <lineage>
        <taxon>Bacteria</taxon>
        <taxon>Bacillati</taxon>
        <taxon>Actinomycetota</taxon>
        <taxon>Coriobacteriia</taxon>
        <taxon>Eggerthellales</taxon>
        <taxon>Eggerthellaceae</taxon>
        <taxon>Adlercreutzia</taxon>
    </lineage>
</organism>
<dbReference type="RefSeq" id="WP_242166372.1">
    <property type="nucleotide sequence ID" value="NZ_JAJMLW010000004.1"/>
</dbReference>
<proteinExistence type="predicted"/>
<gene>
    <name evidence="1" type="ORF">LPT13_10760</name>
</gene>
<evidence type="ECO:0000313" key="1">
    <source>
        <dbReference type="EMBL" id="MCI2242825.1"/>
    </source>
</evidence>